<dbReference type="Gene3D" id="3.20.20.80">
    <property type="entry name" value="Glycosidases"/>
    <property type="match status" value="1"/>
</dbReference>
<sequence>MSLKLLVTLLPYRRYLDFINLMSYDLHGGWEAFTGHNAPLYARAAESGEQTQLNVVWANQKFPYSYSNDNCIYFNMPYMP</sequence>
<comment type="caution">
    <text evidence="2">The sequence shown here is derived from an EMBL/GenBank/DDBJ whole genome shotgun (WGS) entry which is preliminary data.</text>
</comment>
<keyword evidence="3" id="KW-1185">Reference proteome</keyword>
<reference evidence="2" key="1">
    <citation type="journal article" date="2019" name="bioRxiv">
        <title>The Genome of the Zebra Mussel, Dreissena polymorpha: A Resource for Invasive Species Research.</title>
        <authorList>
            <person name="McCartney M.A."/>
            <person name="Auch B."/>
            <person name="Kono T."/>
            <person name="Mallez S."/>
            <person name="Zhang Y."/>
            <person name="Obille A."/>
            <person name="Becker A."/>
            <person name="Abrahante J.E."/>
            <person name="Garbe J."/>
            <person name="Badalamenti J.P."/>
            <person name="Herman A."/>
            <person name="Mangelson H."/>
            <person name="Liachko I."/>
            <person name="Sullivan S."/>
            <person name="Sone E.D."/>
            <person name="Koren S."/>
            <person name="Silverstein K.A.T."/>
            <person name="Beckman K.B."/>
            <person name="Gohl D.M."/>
        </authorList>
    </citation>
    <scope>NUCLEOTIDE SEQUENCE</scope>
    <source>
        <strain evidence="2">Duluth1</strain>
        <tissue evidence="2">Whole animal</tissue>
    </source>
</reference>
<name>A0A9D4BSL0_DREPO</name>
<dbReference type="GO" id="GO:0005975">
    <property type="term" value="P:carbohydrate metabolic process"/>
    <property type="evidence" value="ECO:0007669"/>
    <property type="project" value="InterPro"/>
</dbReference>
<dbReference type="Proteomes" id="UP000828390">
    <property type="component" value="Unassembled WGS sequence"/>
</dbReference>
<dbReference type="PANTHER" id="PTHR11177:SF317">
    <property type="entry name" value="CHITINASE 12-RELATED"/>
    <property type="match status" value="1"/>
</dbReference>
<dbReference type="PROSITE" id="PS51910">
    <property type="entry name" value="GH18_2"/>
    <property type="match status" value="1"/>
</dbReference>
<dbReference type="GO" id="GO:0008061">
    <property type="term" value="F:chitin binding"/>
    <property type="evidence" value="ECO:0007669"/>
    <property type="project" value="TreeGrafter"/>
</dbReference>
<reference evidence="2" key="2">
    <citation type="submission" date="2020-11" db="EMBL/GenBank/DDBJ databases">
        <authorList>
            <person name="McCartney M.A."/>
            <person name="Auch B."/>
            <person name="Kono T."/>
            <person name="Mallez S."/>
            <person name="Becker A."/>
            <person name="Gohl D.M."/>
            <person name="Silverstein K.A.T."/>
            <person name="Koren S."/>
            <person name="Bechman K.B."/>
            <person name="Herman A."/>
            <person name="Abrahante J.E."/>
            <person name="Garbe J."/>
        </authorList>
    </citation>
    <scope>NUCLEOTIDE SEQUENCE</scope>
    <source>
        <strain evidence="2">Duluth1</strain>
        <tissue evidence="2">Whole animal</tissue>
    </source>
</reference>
<dbReference type="GO" id="GO:0006032">
    <property type="term" value="P:chitin catabolic process"/>
    <property type="evidence" value="ECO:0007669"/>
    <property type="project" value="TreeGrafter"/>
</dbReference>
<dbReference type="GO" id="GO:0005576">
    <property type="term" value="C:extracellular region"/>
    <property type="evidence" value="ECO:0007669"/>
    <property type="project" value="TreeGrafter"/>
</dbReference>
<dbReference type="InterPro" id="IPR017853">
    <property type="entry name" value="GH"/>
</dbReference>
<evidence type="ECO:0000313" key="2">
    <source>
        <dbReference type="EMBL" id="KAH3706729.1"/>
    </source>
</evidence>
<dbReference type="InterPro" id="IPR050314">
    <property type="entry name" value="Glycosyl_Hydrlase_18"/>
</dbReference>
<protein>
    <recommendedName>
        <fullName evidence="1">GH18 domain-containing protein</fullName>
    </recommendedName>
</protein>
<gene>
    <name evidence="2" type="ORF">DPMN_066117</name>
</gene>
<dbReference type="GO" id="GO:0004568">
    <property type="term" value="F:chitinase activity"/>
    <property type="evidence" value="ECO:0007669"/>
    <property type="project" value="TreeGrafter"/>
</dbReference>
<evidence type="ECO:0000313" key="3">
    <source>
        <dbReference type="Proteomes" id="UP000828390"/>
    </source>
</evidence>
<dbReference type="Pfam" id="PF00704">
    <property type="entry name" value="Glyco_hydro_18"/>
    <property type="match status" value="1"/>
</dbReference>
<feature type="domain" description="GH18" evidence="1">
    <location>
        <begin position="1"/>
        <end position="80"/>
    </location>
</feature>
<dbReference type="PANTHER" id="PTHR11177">
    <property type="entry name" value="CHITINASE"/>
    <property type="match status" value="1"/>
</dbReference>
<evidence type="ECO:0000259" key="1">
    <source>
        <dbReference type="PROSITE" id="PS51910"/>
    </source>
</evidence>
<dbReference type="AlphaFoldDB" id="A0A9D4BSL0"/>
<dbReference type="SUPFAM" id="SSF51445">
    <property type="entry name" value="(Trans)glycosidases"/>
    <property type="match status" value="1"/>
</dbReference>
<organism evidence="2 3">
    <name type="scientific">Dreissena polymorpha</name>
    <name type="common">Zebra mussel</name>
    <name type="synonym">Mytilus polymorpha</name>
    <dbReference type="NCBI Taxonomy" id="45954"/>
    <lineage>
        <taxon>Eukaryota</taxon>
        <taxon>Metazoa</taxon>
        <taxon>Spiralia</taxon>
        <taxon>Lophotrochozoa</taxon>
        <taxon>Mollusca</taxon>
        <taxon>Bivalvia</taxon>
        <taxon>Autobranchia</taxon>
        <taxon>Heteroconchia</taxon>
        <taxon>Euheterodonta</taxon>
        <taxon>Imparidentia</taxon>
        <taxon>Neoheterodontei</taxon>
        <taxon>Myida</taxon>
        <taxon>Dreissenoidea</taxon>
        <taxon>Dreissenidae</taxon>
        <taxon>Dreissena</taxon>
    </lineage>
</organism>
<proteinExistence type="predicted"/>
<dbReference type="InterPro" id="IPR001223">
    <property type="entry name" value="Glyco_hydro18_cat"/>
</dbReference>
<dbReference type="EMBL" id="JAIWYP010000014">
    <property type="protein sequence ID" value="KAH3706729.1"/>
    <property type="molecule type" value="Genomic_DNA"/>
</dbReference>
<accession>A0A9D4BSL0</accession>